<dbReference type="NCBIfam" id="TIGR00057">
    <property type="entry name" value="L-threonylcarbamoyladenylate synthase"/>
    <property type="match status" value="1"/>
</dbReference>
<dbReference type="FunCoup" id="A0A7R8UAE7">
    <property type="interactions" value="352"/>
</dbReference>
<comment type="catalytic activity">
    <reaction evidence="13">
        <text>L-threonine + hydrogencarbonate + ATP = L-threonylcarbamoyladenylate + diphosphate + H2O</text>
        <dbReference type="Rhea" id="RHEA:36407"/>
        <dbReference type="ChEBI" id="CHEBI:15377"/>
        <dbReference type="ChEBI" id="CHEBI:17544"/>
        <dbReference type="ChEBI" id="CHEBI:30616"/>
        <dbReference type="ChEBI" id="CHEBI:33019"/>
        <dbReference type="ChEBI" id="CHEBI:57926"/>
        <dbReference type="ChEBI" id="CHEBI:73682"/>
        <dbReference type="EC" id="2.7.7.87"/>
    </reaction>
</comment>
<evidence type="ECO:0000256" key="14">
    <source>
        <dbReference type="ARBA" id="ARBA00058524"/>
    </source>
</evidence>
<comment type="subcellular location">
    <subcellularLocation>
        <location evidence="2">Cell membrane</location>
        <topology evidence="2">Peripheral membrane protein</topology>
    </subcellularLocation>
    <subcellularLocation>
        <location evidence="3">Cytoplasm</location>
    </subcellularLocation>
    <subcellularLocation>
        <location evidence="1">Mitochondrion</location>
    </subcellularLocation>
</comment>
<gene>
    <name evidence="17" type="ORF">HERILL_LOCUS481</name>
</gene>
<evidence type="ECO:0000256" key="15">
    <source>
        <dbReference type="ARBA" id="ARBA00063146"/>
    </source>
</evidence>
<evidence type="ECO:0000256" key="2">
    <source>
        <dbReference type="ARBA" id="ARBA00004202"/>
    </source>
</evidence>
<dbReference type="InterPro" id="IPR017945">
    <property type="entry name" value="DHBP_synth_RibB-like_a/b_dom"/>
</dbReference>
<dbReference type="InterPro" id="IPR050156">
    <property type="entry name" value="TC-AMP_synthase_SUA5"/>
</dbReference>
<evidence type="ECO:0000313" key="18">
    <source>
        <dbReference type="Proteomes" id="UP000594454"/>
    </source>
</evidence>
<evidence type="ECO:0000256" key="12">
    <source>
        <dbReference type="ARBA" id="ARBA00023136"/>
    </source>
</evidence>
<dbReference type="GO" id="GO:0000049">
    <property type="term" value="F:tRNA binding"/>
    <property type="evidence" value="ECO:0007669"/>
    <property type="project" value="TreeGrafter"/>
</dbReference>
<evidence type="ECO:0000256" key="3">
    <source>
        <dbReference type="ARBA" id="ARBA00004496"/>
    </source>
</evidence>
<evidence type="ECO:0000256" key="13">
    <source>
        <dbReference type="ARBA" id="ARBA00048366"/>
    </source>
</evidence>
<dbReference type="GO" id="GO:0005886">
    <property type="term" value="C:plasma membrane"/>
    <property type="evidence" value="ECO:0007669"/>
    <property type="project" value="UniProtKB-SubCell"/>
</dbReference>
<dbReference type="OrthoDB" id="3648309at2759"/>
<accession>A0A7R8UAE7</accession>
<evidence type="ECO:0000256" key="6">
    <source>
        <dbReference type="ARBA" id="ARBA00015492"/>
    </source>
</evidence>
<keyword evidence="12" id="KW-0472">Membrane</keyword>
<evidence type="ECO:0000256" key="4">
    <source>
        <dbReference type="ARBA" id="ARBA00007663"/>
    </source>
</evidence>
<keyword evidence="10" id="KW-0809">Transit peptide</keyword>
<keyword evidence="11" id="KW-0496">Mitochondrion</keyword>
<name>A0A7R8UAE7_HERIL</name>
<evidence type="ECO:0000256" key="1">
    <source>
        <dbReference type="ARBA" id="ARBA00004173"/>
    </source>
</evidence>
<sequence>MDSDHINSIGARILHIADPKSVQTASELLHQGEVIALPTDTVYGLACSANDPQAIQKLYAIKGRDKTKPVAICVANLKSVRYWGEAEHIPQKLLASLLPGAVTVVLYKSKNLDNPHLNPGVAKIGIRIPDFDFIEDVTQKFGLPLALTSANRSSEKSTLNINEFRHIWPKLKAVFDAGQIGQDERSRSASTVIDLSKPGKYKIVREGVAIDKTLEIMKKFNVVLDED</sequence>
<keyword evidence="18" id="KW-1185">Reference proteome</keyword>
<evidence type="ECO:0000313" key="17">
    <source>
        <dbReference type="EMBL" id="CAD7077106.1"/>
    </source>
</evidence>
<dbReference type="PANTHER" id="PTHR17490">
    <property type="entry name" value="SUA5"/>
    <property type="match status" value="1"/>
</dbReference>
<protein>
    <recommendedName>
        <fullName evidence="6">Threonylcarbamoyl-AMP synthase</fullName>
        <ecNumber evidence="5">2.7.7.87</ecNumber>
    </recommendedName>
</protein>
<dbReference type="InterPro" id="IPR006070">
    <property type="entry name" value="Sua5-like_dom"/>
</dbReference>
<organism evidence="17 18">
    <name type="scientific">Hermetia illucens</name>
    <name type="common">Black soldier fly</name>
    <dbReference type="NCBI Taxonomy" id="343691"/>
    <lineage>
        <taxon>Eukaryota</taxon>
        <taxon>Metazoa</taxon>
        <taxon>Ecdysozoa</taxon>
        <taxon>Arthropoda</taxon>
        <taxon>Hexapoda</taxon>
        <taxon>Insecta</taxon>
        <taxon>Pterygota</taxon>
        <taxon>Neoptera</taxon>
        <taxon>Endopterygota</taxon>
        <taxon>Diptera</taxon>
        <taxon>Brachycera</taxon>
        <taxon>Stratiomyomorpha</taxon>
        <taxon>Stratiomyidae</taxon>
        <taxon>Hermetiinae</taxon>
        <taxon>Hermetia</taxon>
    </lineage>
</organism>
<keyword evidence="9" id="KW-0808">Transferase</keyword>
<dbReference type="FunFam" id="3.90.870.10:FF:000007">
    <property type="entry name" value="YrdC N6-threonylcarbamoyltransferase domain containing"/>
    <property type="match status" value="1"/>
</dbReference>
<evidence type="ECO:0000256" key="11">
    <source>
        <dbReference type="ARBA" id="ARBA00023128"/>
    </source>
</evidence>
<dbReference type="GO" id="GO:0006450">
    <property type="term" value="P:regulation of translational fidelity"/>
    <property type="evidence" value="ECO:0007669"/>
    <property type="project" value="TreeGrafter"/>
</dbReference>
<dbReference type="AlphaFoldDB" id="A0A7R8UAE7"/>
<dbReference type="SUPFAM" id="SSF55821">
    <property type="entry name" value="YrdC/RibB"/>
    <property type="match status" value="1"/>
</dbReference>
<evidence type="ECO:0000256" key="5">
    <source>
        <dbReference type="ARBA" id="ARBA00012584"/>
    </source>
</evidence>
<proteinExistence type="inferred from homology"/>
<comment type="function">
    <text evidence="14">Cytoplasmic and mitochondrial threonylcarbamoyl-AMP synthase required for the formation of a threonylcarbamoyl group on adenosine at position 37 (t(6)A37) in tRNAs that read codons beginning with adenine. Catalyzes the conversion of L-threonine, HCO(3)(-)/CO(2) and ATP to give threonylcarbamoyl-AMP (TC-AMP) as the acyladenylate intermediate, with the release of diphosphate. Participates in t(6)A37 formation in cytoplasmic and mitochondrial tRNAs. May regulate the activity of some transporters.</text>
</comment>
<dbReference type="PROSITE" id="PS51163">
    <property type="entry name" value="YRDC"/>
    <property type="match status" value="1"/>
</dbReference>
<evidence type="ECO:0000256" key="8">
    <source>
        <dbReference type="ARBA" id="ARBA00022490"/>
    </source>
</evidence>
<dbReference type="Proteomes" id="UP000594454">
    <property type="component" value="Chromosome 1"/>
</dbReference>
<dbReference type="Pfam" id="PF01300">
    <property type="entry name" value="Sua5_yciO_yrdC"/>
    <property type="match status" value="1"/>
</dbReference>
<feature type="domain" description="YrdC-like" evidence="16">
    <location>
        <begin position="19"/>
        <end position="209"/>
    </location>
</feature>
<dbReference type="GO" id="GO:0003725">
    <property type="term" value="F:double-stranded RNA binding"/>
    <property type="evidence" value="ECO:0007669"/>
    <property type="project" value="InterPro"/>
</dbReference>
<comment type="subunit">
    <text evidence="15">Interacts with RSC1A1.</text>
</comment>
<reference evidence="17 18" key="1">
    <citation type="submission" date="2020-11" db="EMBL/GenBank/DDBJ databases">
        <authorList>
            <person name="Wallbank WR R."/>
            <person name="Pardo Diaz C."/>
            <person name="Kozak K."/>
            <person name="Martin S."/>
            <person name="Jiggins C."/>
            <person name="Moest M."/>
            <person name="Warren A I."/>
            <person name="Generalovic N T."/>
            <person name="Byers J.R.P. K."/>
            <person name="Montejo-Kovacevich G."/>
            <person name="Yen C E."/>
        </authorList>
    </citation>
    <scope>NUCLEOTIDE SEQUENCE [LARGE SCALE GENOMIC DNA]</scope>
</reference>
<dbReference type="GO" id="GO:0005739">
    <property type="term" value="C:mitochondrion"/>
    <property type="evidence" value="ECO:0007669"/>
    <property type="project" value="UniProtKB-SubCell"/>
</dbReference>
<dbReference type="GO" id="GO:0061710">
    <property type="term" value="F:L-threonylcarbamoyladenylate synthase"/>
    <property type="evidence" value="ECO:0007669"/>
    <property type="project" value="UniProtKB-EC"/>
</dbReference>
<dbReference type="Gene3D" id="3.90.870.10">
    <property type="entry name" value="DHBP synthase"/>
    <property type="match status" value="1"/>
</dbReference>
<keyword evidence="7" id="KW-1003">Cell membrane</keyword>
<dbReference type="EC" id="2.7.7.87" evidence="5"/>
<dbReference type="EMBL" id="LR899009">
    <property type="protein sequence ID" value="CAD7077106.1"/>
    <property type="molecule type" value="Genomic_DNA"/>
</dbReference>
<dbReference type="PANTHER" id="PTHR17490:SF10">
    <property type="entry name" value="THREONYLCARBAMOYL-AMP SYNTHASE"/>
    <property type="match status" value="1"/>
</dbReference>
<evidence type="ECO:0000256" key="10">
    <source>
        <dbReference type="ARBA" id="ARBA00022946"/>
    </source>
</evidence>
<dbReference type="InParanoid" id="A0A7R8UAE7"/>
<comment type="similarity">
    <text evidence="4">Belongs to the SUA5 family.</text>
</comment>
<keyword evidence="8" id="KW-0963">Cytoplasm</keyword>
<evidence type="ECO:0000256" key="9">
    <source>
        <dbReference type="ARBA" id="ARBA00022679"/>
    </source>
</evidence>
<evidence type="ECO:0000259" key="16">
    <source>
        <dbReference type="PROSITE" id="PS51163"/>
    </source>
</evidence>
<evidence type="ECO:0000256" key="7">
    <source>
        <dbReference type="ARBA" id="ARBA00022475"/>
    </source>
</evidence>